<comment type="caution">
    <text evidence="2">The sequence shown here is derived from an EMBL/GenBank/DDBJ whole genome shotgun (WGS) entry which is preliminary data.</text>
</comment>
<organism evidence="2 3">
    <name type="scientific">Fulvivirga marina</name>
    <dbReference type="NCBI Taxonomy" id="2494733"/>
    <lineage>
        <taxon>Bacteria</taxon>
        <taxon>Pseudomonadati</taxon>
        <taxon>Bacteroidota</taxon>
        <taxon>Cytophagia</taxon>
        <taxon>Cytophagales</taxon>
        <taxon>Fulvivirgaceae</taxon>
        <taxon>Fulvivirga</taxon>
    </lineage>
</organism>
<evidence type="ECO:0000313" key="3">
    <source>
        <dbReference type="Proteomes" id="UP000614216"/>
    </source>
</evidence>
<dbReference type="NCBIfam" id="NF041635">
    <property type="entry name" value="STM3941_fam"/>
    <property type="match status" value="1"/>
</dbReference>
<dbReference type="Proteomes" id="UP000614216">
    <property type="component" value="Unassembled WGS sequence"/>
</dbReference>
<protein>
    <submittedName>
        <fullName evidence="2">Uncharacterized protein</fullName>
    </submittedName>
</protein>
<dbReference type="AlphaFoldDB" id="A0A937G1N2"/>
<keyword evidence="1" id="KW-0472">Membrane</keyword>
<name>A0A937G1N2_9BACT</name>
<keyword evidence="3" id="KW-1185">Reference proteome</keyword>
<feature type="transmembrane region" description="Helical" evidence="1">
    <location>
        <begin position="12"/>
        <end position="33"/>
    </location>
</feature>
<dbReference type="EMBL" id="JAEUGD010000042">
    <property type="protein sequence ID" value="MBL6446846.1"/>
    <property type="molecule type" value="Genomic_DNA"/>
</dbReference>
<proteinExistence type="predicted"/>
<feature type="transmembrane region" description="Helical" evidence="1">
    <location>
        <begin position="39"/>
        <end position="60"/>
    </location>
</feature>
<reference evidence="2" key="1">
    <citation type="submission" date="2021-01" db="EMBL/GenBank/DDBJ databases">
        <title>Fulvivirga kasyanovii gen. nov., sp nov., a novel member of the phylum Bacteroidetes isolated from seawater in a mussel farm.</title>
        <authorList>
            <person name="Zhao L.-H."/>
            <person name="Wang Z.-J."/>
        </authorList>
    </citation>
    <scope>NUCLEOTIDE SEQUENCE</scope>
    <source>
        <strain evidence="2">29W222</strain>
    </source>
</reference>
<dbReference type="InterPro" id="IPR048136">
    <property type="entry name" value="STM3941-like"/>
</dbReference>
<dbReference type="RefSeq" id="WP_202856388.1">
    <property type="nucleotide sequence ID" value="NZ_JAEUGD010000042.1"/>
</dbReference>
<evidence type="ECO:0000313" key="2">
    <source>
        <dbReference type="EMBL" id="MBL6446846.1"/>
    </source>
</evidence>
<evidence type="ECO:0000256" key="1">
    <source>
        <dbReference type="SAM" id="Phobius"/>
    </source>
</evidence>
<accession>A0A937G1N2</accession>
<gene>
    <name evidence="2" type="ORF">JMN32_11020</name>
</gene>
<keyword evidence="1" id="KW-0812">Transmembrane</keyword>
<keyword evidence="1" id="KW-1133">Transmembrane helix</keyword>
<sequence>MQEIKLYKSPWKAIKLLLLSSVFVIGGIWLLTSTSAPKWVGWVSVCFFGLGYPIGVFHLFDRRPQIIINEIGIYDRTTNQDSINWEIIQNAYMTNVHGQKFICLQVDESYEPSKKKGKWHKNFAQLNKSLGFQEINISLGQIKIDETRLMDFINAMACVDKTERVKKIKMIEKL</sequence>